<evidence type="ECO:0000259" key="3">
    <source>
        <dbReference type="PROSITE" id="PS50041"/>
    </source>
</evidence>
<reference evidence="4" key="1">
    <citation type="submission" date="2022-08" db="UniProtKB">
        <authorList>
            <consortium name="EnsemblMetazoa"/>
        </authorList>
    </citation>
    <scope>IDENTIFICATION</scope>
    <source>
        <strain evidence="4">05x7-T-G4-1.051#20</strain>
    </source>
</reference>
<dbReference type="Proteomes" id="UP000005408">
    <property type="component" value="Unassembled WGS sequence"/>
</dbReference>
<dbReference type="PROSITE" id="PS00615">
    <property type="entry name" value="C_TYPE_LECTIN_1"/>
    <property type="match status" value="1"/>
</dbReference>
<keyword evidence="5" id="KW-1185">Reference proteome</keyword>
<dbReference type="Pfam" id="PF00059">
    <property type="entry name" value="Lectin_C"/>
    <property type="match status" value="1"/>
</dbReference>
<accession>A0A8W8M6V0</accession>
<dbReference type="InterPro" id="IPR016186">
    <property type="entry name" value="C-type_lectin-like/link_sf"/>
</dbReference>
<dbReference type="OMA" id="CETSSPN"/>
<evidence type="ECO:0000256" key="2">
    <source>
        <dbReference type="SAM" id="SignalP"/>
    </source>
</evidence>
<proteinExistence type="predicted"/>
<dbReference type="InterPro" id="IPR050111">
    <property type="entry name" value="C-type_lectin/snaclec_domain"/>
</dbReference>
<dbReference type="PROSITE" id="PS50041">
    <property type="entry name" value="C_TYPE_LECTIN_2"/>
    <property type="match status" value="1"/>
</dbReference>
<protein>
    <recommendedName>
        <fullName evidence="3">C-type lectin domain-containing protein</fullName>
    </recommendedName>
</protein>
<organism evidence="4 5">
    <name type="scientific">Magallana gigas</name>
    <name type="common">Pacific oyster</name>
    <name type="synonym">Crassostrea gigas</name>
    <dbReference type="NCBI Taxonomy" id="29159"/>
    <lineage>
        <taxon>Eukaryota</taxon>
        <taxon>Metazoa</taxon>
        <taxon>Spiralia</taxon>
        <taxon>Lophotrochozoa</taxon>
        <taxon>Mollusca</taxon>
        <taxon>Bivalvia</taxon>
        <taxon>Autobranchia</taxon>
        <taxon>Pteriomorphia</taxon>
        <taxon>Ostreida</taxon>
        <taxon>Ostreoidea</taxon>
        <taxon>Ostreidae</taxon>
        <taxon>Magallana</taxon>
    </lineage>
</organism>
<dbReference type="SUPFAM" id="SSF56436">
    <property type="entry name" value="C-type lectin-like"/>
    <property type="match status" value="1"/>
</dbReference>
<evidence type="ECO:0000313" key="4">
    <source>
        <dbReference type="EnsemblMetazoa" id="G31629.1:cds"/>
    </source>
</evidence>
<keyword evidence="2" id="KW-0732">Signal</keyword>
<dbReference type="SMART" id="SM00034">
    <property type="entry name" value="CLECT"/>
    <property type="match status" value="1"/>
</dbReference>
<feature type="chain" id="PRO_5036488491" description="C-type lectin domain-containing protein" evidence="2">
    <location>
        <begin position="20"/>
        <end position="163"/>
    </location>
</feature>
<evidence type="ECO:0000256" key="1">
    <source>
        <dbReference type="ARBA" id="ARBA00023157"/>
    </source>
</evidence>
<dbReference type="AlphaFoldDB" id="A0A8W8M6V0"/>
<feature type="domain" description="C-type lectin" evidence="3">
    <location>
        <begin position="29"/>
        <end position="151"/>
    </location>
</feature>
<name>A0A8W8M6V0_MAGGI</name>
<dbReference type="OrthoDB" id="10047605at2759"/>
<dbReference type="InterPro" id="IPR018378">
    <property type="entry name" value="C-type_lectin_CS"/>
</dbReference>
<dbReference type="Gene3D" id="3.10.100.10">
    <property type="entry name" value="Mannose-Binding Protein A, subunit A"/>
    <property type="match status" value="1"/>
</dbReference>
<dbReference type="EnsemblMetazoa" id="G31629.1">
    <property type="protein sequence ID" value="G31629.1:cds"/>
    <property type="gene ID" value="G31629"/>
</dbReference>
<sequence length="163" mass="18332">MWCSLLGLIVSTIVISVNAQGCPGGWLHHGSSCYAFIDSEPDGWLEAMFFCSSVKAKLVEIETESENTFLKRHLQAIGTPHNSSYWIGLSDIIQEGTYVWQTTQQRPDFTDWGSDEPNDLHHNEDCIELYQVKNFHWNDVACSVKSKFICEITLDGDSGILGK</sequence>
<dbReference type="InterPro" id="IPR001304">
    <property type="entry name" value="C-type_lectin-like"/>
</dbReference>
<evidence type="ECO:0000313" key="5">
    <source>
        <dbReference type="Proteomes" id="UP000005408"/>
    </source>
</evidence>
<dbReference type="InterPro" id="IPR016187">
    <property type="entry name" value="CTDL_fold"/>
</dbReference>
<dbReference type="PANTHER" id="PTHR22803">
    <property type="entry name" value="MANNOSE, PHOSPHOLIPASE, LECTIN RECEPTOR RELATED"/>
    <property type="match status" value="1"/>
</dbReference>
<keyword evidence="1" id="KW-1015">Disulfide bond</keyword>
<feature type="signal peptide" evidence="2">
    <location>
        <begin position="1"/>
        <end position="19"/>
    </location>
</feature>